<dbReference type="GO" id="GO:0016887">
    <property type="term" value="F:ATP hydrolysis activity"/>
    <property type="evidence" value="ECO:0007669"/>
    <property type="project" value="InterPro"/>
</dbReference>
<feature type="region of interest" description="Disordered" evidence="1">
    <location>
        <begin position="562"/>
        <end position="589"/>
    </location>
</feature>
<accession>A0A177DW68</accession>
<name>A0A177DW68_ALTAL</name>
<dbReference type="SUPFAM" id="SSF52540">
    <property type="entry name" value="P-loop containing nucleoside triphosphate hydrolases"/>
    <property type="match status" value="1"/>
</dbReference>
<feature type="compositionally biased region" description="Acidic residues" evidence="1">
    <location>
        <begin position="36"/>
        <end position="60"/>
    </location>
</feature>
<evidence type="ECO:0000313" key="4">
    <source>
        <dbReference type="Proteomes" id="UP000077248"/>
    </source>
</evidence>
<keyword evidence="4" id="KW-1185">Reference proteome</keyword>
<dbReference type="VEuPathDB" id="FungiDB:CC77DRAFT_1086479"/>
<dbReference type="InterPro" id="IPR027417">
    <property type="entry name" value="P-loop_NTPase"/>
</dbReference>
<sequence length="1004" mass="113659">MFTRPPKPKTVRTRSTVRPFDPLPDRSTNAGKDSDQAEDSSDEAEDFDHEAEDWGGEAEDLGNNQAPEDHDGTQEATGRFQYGNPAQDVLLASSGLTITPAEAALIASPGLTIPENAPHDVNPSLFYPGSSLSHPRPPIISNQPDQKHIEEVTEEYSNFLRKLTISRDRTEASNFEAERLLAIAANPKTLAKNENTEPHRPQLIVPPQHGNHALEDYQMQLMLLEQQKKKRDLMVSQHSKSLASGTPDMKFDPILAPPGMPPQFYPQNMSPGPNSNPMMRPPSSQPNGGPHSNIQQPPMYVFPNTYPTQPTGTSAQIHGNTGESELVSRLLRRIDDLERGLRTSEHPPVQGPSTPRFQILHVLDDFPKTVCLEEPTWTFGIEAGLKLKAESPLMNLDTYLRKNDDISFLVYKTYKTPRVSASDLVESIETGVLPAPEPSYESIRIMSEELRMALAIFLKSACSLEEEQLDLFLYDIPAPYLFWYRGRSKRQTLLHQLPKQQAHLELLFDCIERNYATKFDQFHEMISRGRISHAFTEYLFFPGDVVIKQDGDKTKAYQLQGMPKREKVSGRTHHSQEFEKSSHASPRANGRTRANEAWIWEISCWTIVYDGQFYRQNEKLALKLVAESHNEEVDIAELTVVPLLFDGERYVIDNESYKKLHLEKEKSKRNQETTVTGSSINRKPLFVEGMDDDEPPQAPYVYLFPPTVPGFSLRRKEWSMYCRIDLVVDKIVDVSWNKEAFKHLVADDKTKELVQALVASRISSERNTDLIQGKGNGLIILLHGGPGTGKTFTAESVAELAEKPLYPVTCGDIGTEPEQVEQYLESVLYLGKLWDCVVLLDEADVFLEERGIADLARNALVSVFLRVLEYYDGILILTSNRVGTFDEAFKSRISLALHYPNFDQPQRCRIWRNFLNRLKALKEPDIDFDDIEWNIPKLANEDLNGRQIRNAITIGRQLAKFQKKELSYAHLKHVVEVAGQFETYVKVTKENLSGEEIARAAGLR</sequence>
<organism evidence="3 4">
    <name type="scientific">Alternaria alternata</name>
    <name type="common">Alternaria rot fungus</name>
    <name type="synonym">Torula alternata</name>
    <dbReference type="NCBI Taxonomy" id="5599"/>
    <lineage>
        <taxon>Eukaryota</taxon>
        <taxon>Fungi</taxon>
        <taxon>Dikarya</taxon>
        <taxon>Ascomycota</taxon>
        <taxon>Pezizomycotina</taxon>
        <taxon>Dothideomycetes</taxon>
        <taxon>Pleosporomycetidae</taxon>
        <taxon>Pleosporales</taxon>
        <taxon>Pleosporineae</taxon>
        <taxon>Pleosporaceae</taxon>
        <taxon>Alternaria</taxon>
        <taxon>Alternaria sect. Alternaria</taxon>
        <taxon>Alternaria alternata complex</taxon>
    </lineage>
</organism>
<dbReference type="Pfam" id="PF22942">
    <property type="entry name" value="DUF7025"/>
    <property type="match status" value="1"/>
</dbReference>
<dbReference type="GO" id="GO:0005524">
    <property type="term" value="F:ATP binding"/>
    <property type="evidence" value="ECO:0007669"/>
    <property type="project" value="InterPro"/>
</dbReference>
<dbReference type="GeneID" id="29115031"/>
<dbReference type="InterPro" id="IPR003959">
    <property type="entry name" value="ATPase_AAA_core"/>
</dbReference>
<dbReference type="Pfam" id="PF23232">
    <property type="entry name" value="AAA_lid_13"/>
    <property type="match status" value="1"/>
</dbReference>
<dbReference type="AlphaFoldDB" id="A0A177DW68"/>
<feature type="compositionally biased region" description="Basic and acidic residues" evidence="1">
    <location>
        <begin position="563"/>
        <end position="582"/>
    </location>
</feature>
<dbReference type="PANTHER" id="PTHR46411:SF2">
    <property type="entry name" value="AAA+ ATPASE DOMAIN-CONTAINING PROTEIN"/>
    <property type="match status" value="1"/>
</dbReference>
<feature type="domain" description="AAA+ ATPase" evidence="2">
    <location>
        <begin position="776"/>
        <end position="903"/>
    </location>
</feature>
<dbReference type="PANTHER" id="PTHR46411">
    <property type="entry name" value="FAMILY ATPASE, PUTATIVE-RELATED"/>
    <property type="match status" value="1"/>
</dbReference>
<dbReference type="RefSeq" id="XP_018388861.1">
    <property type="nucleotide sequence ID" value="XM_018529437.1"/>
</dbReference>
<feature type="region of interest" description="Disordered" evidence="1">
    <location>
        <begin position="1"/>
        <end position="80"/>
    </location>
</feature>
<feature type="compositionally biased region" description="Basic residues" evidence="1">
    <location>
        <begin position="1"/>
        <end position="12"/>
    </location>
</feature>
<reference evidence="3 4" key="1">
    <citation type="submission" date="2016-05" db="EMBL/GenBank/DDBJ databases">
        <title>Comparative analysis of secretome profiles of manganese(II)-oxidizing ascomycete fungi.</title>
        <authorList>
            <consortium name="DOE Joint Genome Institute"/>
            <person name="Zeiner C.A."/>
            <person name="Purvine S.O."/>
            <person name="Zink E.M."/>
            <person name="Wu S."/>
            <person name="Pasa-Tolic L."/>
            <person name="Chaput D.L."/>
            <person name="Haridas S."/>
            <person name="Grigoriev I.V."/>
            <person name="Santelli C.M."/>
            <person name="Hansel C.M."/>
        </authorList>
    </citation>
    <scope>NUCLEOTIDE SEQUENCE [LARGE SCALE GENOMIC DNA]</scope>
    <source>
        <strain evidence="3 4">SRC1lrK2f</strain>
    </source>
</reference>
<dbReference type="Gene3D" id="3.40.50.300">
    <property type="entry name" value="P-loop containing nucleotide triphosphate hydrolases"/>
    <property type="match status" value="1"/>
</dbReference>
<proteinExistence type="predicted"/>
<evidence type="ECO:0000256" key="1">
    <source>
        <dbReference type="SAM" id="MobiDB-lite"/>
    </source>
</evidence>
<dbReference type="InterPro" id="IPR056599">
    <property type="entry name" value="AAA_lid_fung"/>
</dbReference>
<feature type="compositionally biased region" description="Low complexity" evidence="1">
    <location>
        <begin position="266"/>
        <end position="278"/>
    </location>
</feature>
<dbReference type="EMBL" id="KV441473">
    <property type="protein sequence ID" value="OAG23440.1"/>
    <property type="molecule type" value="Genomic_DNA"/>
</dbReference>
<feature type="region of interest" description="Disordered" evidence="1">
    <location>
        <begin position="261"/>
        <end position="296"/>
    </location>
</feature>
<evidence type="ECO:0000313" key="3">
    <source>
        <dbReference type="EMBL" id="OAG23440.1"/>
    </source>
</evidence>
<dbReference type="InterPro" id="IPR003593">
    <property type="entry name" value="AAA+_ATPase"/>
</dbReference>
<dbReference type="Pfam" id="PF00004">
    <property type="entry name" value="AAA"/>
    <property type="match status" value="1"/>
</dbReference>
<dbReference type="InterPro" id="IPR054289">
    <property type="entry name" value="DUF7025"/>
</dbReference>
<dbReference type="Proteomes" id="UP000077248">
    <property type="component" value="Unassembled WGS sequence"/>
</dbReference>
<protein>
    <recommendedName>
        <fullName evidence="2">AAA+ ATPase domain-containing protein</fullName>
    </recommendedName>
</protein>
<dbReference type="SMART" id="SM00382">
    <property type="entry name" value="AAA"/>
    <property type="match status" value="1"/>
</dbReference>
<dbReference type="KEGG" id="aalt:CC77DRAFT_1086479"/>
<gene>
    <name evidence="3" type="ORF">CC77DRAFT_1086479</name>
</gene>
<evidence type="ECO:0000259" key="2">
    <source>
        <dbReference type="SMART" id="SM00382"/>
    </source>
</evidence>